<dbReference type="EMBL" id="CP001769">
    <property type="protein sequence ID" value="ADB41549.1"/>
    <property type="molecule type" value="Genomic_DNA"/>
</dbReference>
<dbReference type="Proteomes" id="UP000002028">
    <property type="component" value="Chromosome"/>
</dbReference>
<dbReference type="Pfam" id="PF20308">
    <property type="entry name" value="TPR-S"/>
    <property type="match status" value="1"/>
</dbReference>
<keyword evidence="5" id="KW-1185">Reference proteome</keyword>
<dbReference type="PROSITE" id="PS50293">
    <property type="entry name" value="TPR_REGION"/>
    <property type="match status" value="1"/>
</dbReference>
<feature type="repeat" description="TPR" evidence="3">
    <location>
        <begin position="375"/>
        <end position="408"/>
    </location>
</feature>
<dbReference type="STRING" id="504472.Slin_5584"/>
<evidence type="ECO:0000256" key="3">
    <source>
        <dbReference type="PROSITE-ProRule" id="PRU00339"/>
    </source>
</evidence>
<name>D2QRW7_SPILD</name>
<dbReference type="InterPro" id="IPR019734">
    <property type="entry name" value="TPR_rpt"/>
</dbReference>
<dbReference type="Pfam" id="PF13181">
    <property type="entry name" value="TPR_8"/>
    <property type="match status" value="1"/>
</dbReference>
<sequence>MKDFKSLKVFVAMPGTSMGNTAKYSNPESVRKNLLTPVIDRLKNRLNIQDIELIIEKEKLDSAPIHQSMFREAQTADVYIADLTGANPNVYLELGVRWALCDGVTIMIAQSVDDLKFNVFANRAFIYSPENLIEITDKIATAIENGLKNNICDSIVRLNNDTITISRLEIKALNDEINRLKKARGEDLINAAKATDNINEKLTKLIEAIEANPASAEAFLELGKTYRDASQYDKAIKTLRDAHKLRPTDSIINRELGVTYSKQKKLDDAIYYLKEAVRLSPNDAEAWSNLGGALRKLGMIEAPNSFNQKNLEEARDSYVEAHKINRYDLYSGLNIARLNILLSKWDKTLLTQAQEQFKKQVLLCRFAVQEDSNDYWRLFDLADTLFLSGEYGEAYQVYDKAISLIPKEERKDKLSSVIDPFQNYLSASVFSGVYIDEIQKIIHTLTTAMAL</sequence>
<dbReference type="eggNOG" id="COG0457">
    <property type="taxonomic scope" value="Bacteria"/>
</dbReference>
<dbReference type="PROSITE" id="PS50005">
    <property type="entry name" value="TPR"/>
    <property type="match status" value="3"/>
</dbReference>
<dbReference type="SUPFAM" id="SSF48452">
    <property type="entry name" value="TPR-like"/>
    <property type="match status" value="1"/>
</dbReference>
<dbReference type="InterPro" id="IPR046880">
    <property type="entry name" value="TPR-S"/>
</dbReference>
<organism evidence="4 5">
    <name type="scientific">Spirosoma linguale (strain ATCC 33905 / DSM 74 / LMG 10896 / Claus 1)</name>
    <dbReference type="NCBI Taxonomy" id="504472"/>
    <lineage>
        <taxon>Bacteria</taxon>
        <taxon>Pseudomonadati</taxon>
        <taxon>Bacteroidota</taxon>
        <taxon>Cytophagia</taxon>
        <taxon>Cytophagales</taxon>
        <taxon>Cytophagaceae</taxon>
        <taxon>Spirosoma</taxon>
    </lineage>
</organism>
<proteinExistence type="predicted"/>
<reference evidence="4 5" key="1">
    <citation type="journal article" date="2010" name="Stand. Genomic Sci.">
        <title>Complete genome sequence of Spirosoma linguale type strain (1).</title>
        <authorList>
            <person name="Lail K."/>
            <person name="Sikorski J."/>
            <person name="Saunders E."/>
            <person name="Lapidus A."/>
            <person name="Glavina Del Rio T."/>
            <person name="Copeland A."/>
            <person name="Tice H."/>
            <person name="Cheng J.-F."/>
            <person name="Lucas S."/>
            <person name="Nolan M."/>
            <person name="Bruce D."/>
            <person name="Goodwin L."/>
            <person name="Pitluck S."/>
            <person name="Ivanova N."/>
            <person name="Mavromatis K."/>
            <person name="Ovchinnikova G."/>
            <person name="Pati A."/>
            <person name="Chen A."/>
            <person name="Palaniappan K."/>
            <person name="Land M."/>
            <person name="Hauser L."/>
            <person name="Chang Y.-J."/>
            <person name="Jeffries C.D."/>
            <person name="Chain P."/>
            <person name="Brettin T."/>
            <person name="Detter J.C."/>
            <person name="Schuetze A."/>
            <person name="Rohde M."/>
            <person name="Tindall B.J."/>
            <person name="Goeker M."/>
            <person name="Bristow J."/>
            <person name="Eisen J.A."/>
            <person name="Markowitz V."/>
            <person name="Hugenholtz P."/>
            <person name="Kyrpides N.C."/>
            <person name="Klenk H.-P."/>
            <person name="Chen F."/>
        </authorList>
    </citation>
    <scope>NUCLEOTIDE SEQUENCE [LARGE SCALE GENOMIC DNA]</scope>
    <source>
        <strain evidence="5">ATCC 33905 / DSM 74 / LMG 10896 / Claus 1</strain>
    </source>
</reference>
<gene>
    <name evidence="4" type="ordered locus">Slin_5584</name>
</gene>
<dbReference type="AlphaFoldDB" id="D2QRW7"/>
<feature type="repeat" description="TPR" evidence="3">
    <location>
        <begin position="250"/>
        <end position="283"/>
    </location>
</feature>
<evidence type="ECO:0000256" key="2">
    <source>
        <dbReference type="ARBA" id="ARBA00022803"/>
    </source>
</evidence>
<dbReference type="RefSeq" id="WP_012930043.1">
    <property type="nucleotide sequence ID" value="NC_013730.1"/>
</dbReference>
<feature type="repeat" description="TPR" evidence="3">
    <location>
        <begin position="216"/>
        <end position="249"/>
    </location>
</feature>
<protein>
    <submittedName>
        <fullName evidence="4">TPR repeat-containing protein</fullName>
    </submittedName>
</protein>
<dbReference type="Gene3D" id="1.25.40.10">
    <property type="entry name" value="Tetratricopeptide repeat domain"/>
    <property type="match status" value="2"/>
</dbReference>
<keyword evidence="1" id="KW-0677">Repeat</keyword>
<dbReference type="PANTHER" id="PTHR44943">
    <property type="entry name" value="CELLULOSE SYNTHASE OPERON PROTEIN C"/>
    <property type="match status" value="1"/>
</dbReference>
<evidence type="ECO:0000256" key="1">
    <source>
        <dbReference type="ARBA" id="ARBA00022737"/>
    </source>
</evidence>
<dbReference type="PANTHER" id="PTHR44943:SF8">
    <property type="entry name" value="TPR REPEAT-CONTAINING PROTEIN MJ0263"/>
    <property type="match status" value="1"/>
</dbReference>
<evidence type="ECO:0000313" key="4">
    <source>
        <dbReference type="EMBL" id="ADB41549.1"/>
    </source>
</evidence>
<dbReference type="InterPro" id="IPR011990">
    <property type="entry name" value="TPR-like_helical_dom_sf"/>
</dbReference>
<keyword evidence="2 3" id="KW-0802">TPR repeat</keyword>
<dbReference type="KEGG" id="sli:Slin_5584"/>
<accession>D2QRW7</accession>
<dbReference type="InterPro" id="IPR051685">
    <property type="entry name" value="Ycf3/AcsC/BcsC/TPR_MFPF"/>
</dbReference>
<dbReference type="SMART" id="SM00028">
    <property type="entry name" value="TPR"/>
    <property type="match status" value="4"/>
</dbReference>
<evidence type="ECO:0000313" key="5">
    <source>
        <dbReference type="Proteomes" id="UP000002028"/>
    </source>
</evidence>
<dbReference type="HOGENOM" id="CLU_694246_0_0_10"/>